<name>A0A3E1KA84_9GAMM</name>
<dbReference type="Pfam" id="PF09839">
    <property type="entry name" value="DUF2066"/>
    <property type="match status" value="1"/>
</dbReference>
<keyword evidence="1" id="KW-0732">Signal</keyword>
<evidence type="ECO:0000256" key="1">
    <source>
        <dbReference type="SAM" id="SignalP"/>
    </source>
</evidence>
<proteinExistence type="predicted"/>
<accession>A0A3E1KA84</accession>
<dbReference type="EMBL" id="QUZK01000022">
    <property type="protein sequence ID" value="RFF31229.1"/>
    <property type="molecule type" value="Genomic_DNA"/>
</dbReference>
<gene>
    <name evidence="2" type="ORF">DZC52_05275</name>
</gene>
<evidence type="ECO:0000313" key="2">
    <source>
        <dbReference type="EMBL" id="RFF31229.1"/>
    </source>
</evidence>
<keyword evidence="3" id="KW-1185">Reference proteome</keyword>
<dbReference type="OrthoDB" id="6195299at2"/>
<comment type="caution">
    <text evidence="2">The sequence shown here is derived from an EMBL/GenBank/DDBJ whole genome shotgun (WGS) entry which is preliminary data.</text>
</comment>
<evidence type="ECO:0000313" key="3">
    <source>
        <dbReference type="Proteomes" id="UP000260351"/>
    </source>
</evidence>
<sequence length="346" mass="38006">MPRLLPFLACFLLFAAPAATASLYTGEVPVETDARTSAAEQLDALDLVLARLTGRFGSSLVAELGLGAGDLDDLVLSQQLVRRNVIDPEGEPDESLRLQVDFDEPSINELLERNDLPRWGRERPAVLLWAVIEDDTGTRFVEAPRLEYVIRDEARRVGLDLVRPLRDAMDLGEISLQDVRGGFLGSAEASARRYGAGVVAMLDLRLQESDPESPWWTGRWRWRVEGQESGLNHSGEDPEGLIRSGIERLASALAARYAVADLGGESSAWLVTVDGIVDEVQYAEVLGYLGNLSVVDDVRVVSAAGRQVTFEVVAGGQDIETYLGLGGLLELERRGEDRHLHFRFAR</sequence>
<dbReference type="InterPro" id="IPR018642">
    <property type="entry name" value="DUF2066"/>
</dbReference>
<feature type="signal peptide" evidence="1">
    <location>
        <begin position="1"/>
        <end position="21"/>
    </location>
</feature>
<dbReference type="AlphaFoldDB" id="A0A3E1KA84"/>
<feature type="chain" id="PRO_5017640946" evidence="1">
    <location>
        <begin position="22"/>
        <end position="346"/>
    </location>
</feature>
<dbReference type="RefSeq" id="WP_116650077.1">
    <property type="nucleotide sequence ID" value="NZ_QUZK01000022.1"/>
</dbReference>
<organism evidence="2 3">
    <name type="scientific">Wenzhouxiangella sediminis</name>
    <dbReference type="NCBI Taxonomy" id="1792836"/>
    <lineage>
        <taxon>Bacteria</taxon>
        <taxon>Pseudomonadati</taxon>
        <taxon>Pseudomonadota</taxon>
        <taxon>Gammaproteobacteria</taxon>
        <taxon>Chromatiales</taxon>
        <taxon>Wenzhouxiangellaceae</taxon>
        <taxon>Wenzhouxiangella</taxon>
    </lineage>
</organism>
<protein>
    <submittedName>
        <fullName evidence="2">DUF2066 domain-containing protein</fullName>
    </submittedName>
</protein>
<dbReference type="Proteomes" id="UP000260351">
    <property type="component" value="Unassembled WGS sequence"/>
</dbReference>
<reference evidence="2 3" key="1">
    <citation type="submission" date="2018-08" db="EMBL/GenBank/DDBJ databases">
        <title>Wenzhouxiangella salilacus sp. nov., a novel bacterium isolated from a saline lake in Xinjiang Province, China.</title>
        <authorList>
            <person name="Han S."/>
        </authorList>
    </citation>
    <scope>NUCLEOTIDE SEQUENCE [LARGE SCALE GENOMIC DNA]</scope>
    <source>
        <strain evidence="2 3">XDB06</strain>
    </source>
</reference>